<dbReference type="NCBIfam" id="TIGR02595">
    <property type="entry name" value="PEP_CTERM"/>
    <property type="match status" value="1"/>
</dbReference>
<dbReference type="AlphaFoldDB" id="A0AA87XZF6"/>
<reference evidence="2" key="1">
    <citation type="journal article" date="2014" name="Int. J. Syst. Evol. Microbiol.">
        <title>Complete genome sequence of Corynebacterium casei LMG S-19264T (=DSM 44701T), isolated from a smear-ripened cheese.</title>
        <authorList>
            <consortium name="US DOE Joint Genome Institute (JGI-PGF)"/>
            <person name="Walter F."/>
            <person name="Albersmeier A."/>
            <person name="Kalinowski J."/>
            <person name="Ruckert C."/>
        </authorList>
    </citation>
    <scope>NUCLEOTIDE SEQUENCE</scope>
    <source>
        <strain evidence="2">KCTC 12343</strain>
    </source>
</reference>
<accession>A0AA87XZF6</accession>
<name>A0AA87XZF6_9BURK</name>
<evidence type="ECO:0000259" key="1">
    <source>
        <dbReference type="Pfam" id="PF07589"/>
    </source>
</evidence>
<organism evidence="2 3">
    <name type="scientific">Pseudoduganella albidiflava</name>
    <dbReference type="NCBI Taxonomy" id="321983"/>
    <lineage>
        <taxon>Bacteria</taxon>
        <taxon>Pseudomonadati</taxon>
        <taxon>Pseudomonadota</taxon>
        <taxon>Betaproteobacteria</taxon>
        <taxon>Burkholderiales</taxon>
        <taxon>Oxalobacteraceae</taxon>
        <taxon>Telluria group</taxon>
        <taxon>Pseudoduganella</taxon>
    </lineage>
</organism>
<evidence type="ECO:0000313" key="2">
    <source>
        <dbReference type="EMBL" id="GGY69921.1"/>
    </source>
</evidence>
<sequence length="241" mass="25720">MAGLALGIFFLGTTAHAEPIHIESEALTLTNAAAHADDRVTVLSSSGSVLQLSLTEMLARNNNAGAGWSVYDDQGIFRQVSAEYNTGYQLTLREGYRITSIEWSLTFAGQLQQATSPLDPPGQALNRTLEAMQVSSEGIAVGADTRFIDDLNGTQQLELSFATPAWFPTLDVELQSFVWMGAVGIAPSGIQPGVLSFASMNMTDAVLTIHTEMVPVPEPATYVMLLGGLGLVGAMARRQRS</sequence>
<comment type="caution">
    <text evidence="2">The sequence shown here is derived from an EMBL/GenBank/DDBJ whole genome shotgun (WGS) entry which is preliminary data.</text>
</comment>
<dbReference type="EMBL" id="BMWV01000028">
    <property type="protein sequence ID" value="GGY69921.1"/>
    <property type="molecule type" value="Genomic_DNA"/>
</dbReference>
<gene>
    <name evidence="2" type="ORF">GCM10007387_59860</name>
</gene>
<evidence type="ECO:0000313" key="3">
    <source>
        <dbReference type="Proteomes" id="UP000628442"/>
    </source>
</evidence>
<reference evidence="2" key="2">
    <citation type="submission" date="2022-12" db="EMBL/GenBank/DDBJ databases">
        <authorList>
            <person name="Sun Q."/>
            <person name="Kim S."/>
        </authorList>
    </citation>
    <scope>NUCLEOTIDE SEQUENCE</scope>
    <source>
        <strain evidence="2">KCTC 12343</strain>
    </source>
</reference>
<dbReference type="NCBIfam" id="NF035944">
    <property type="entry name" value="PEPxxWA-CTERM"/>
    <property type="match status" value="1"/>
</dbReference>
<protein>
    <recommendedName>
        <fullName evidence="1">Ice-binding protein C-terminal domain-containing protein</fullName>
    </recommendedName>
</protein>
<dbReference type="Proteomes" id="UP000628442">
    <property type="component" value="Unassembled WGS sequence"/>
</dbReference>
<dbReference type="Pfam" id="PF07589">
    <property type="entry name" value="PEP-CTERM"/>
    <property type="match status" value="1"/>
</dbReference>
<feature type="domain" description="Ice-binding protein C-terminal" evidence="1">
    <location>
        <begin position="215"/>
        <end position="238"/>
    </location>
</feature>
<proteinExistence type="predicted"/>
<dbReference type="InterPro" id="IPR013424">
    <property type="entry name" value="Ice-binding_C"/>
</dbReference>